<evidence type="ECO:0000313" key="2">
    <source>
        <dbReference type="EMBL" id="WDE02345.1"/>
    </source>
</evidence>
<dbReference type="KEGG" id="tact:SG35_031845"/>
<evidence type="ECO:0008006" key="4">
    <source>
        <dbReference type="Google" id="ProtNLM"/>
    </source>
</evidence>
<keyword evidence="3" id="KW-1185">Reference proteome</keyword>
<name>A0AAE9YXP9_9GAMM</name>
<keyword evidence="1" id="KW-0732">Signal</keyword>
<organism evidence="2 3">
    <name type="scientific">Thalassomonas actiniarum</name>
    <dbReference type="NCBI Taxonomy" id="485447"/>
    <lineage>
        <taxon>Bacteria</taxon>
        <taxon>Pseudomonadati</taxon>
        <taxon>Pseudomonadota</taxon>
        <taxon>Gammaproteobacteria</taxon>
        <taxon>Alteromonadales</taxon>
        <taxon>Colwelliaceae</taxon>
        <taxon>Thalassomonas</taxon>
    </lineage>
</organism>
<proteinExistence type="predicted"/>
<dbReference type="EMBL" id="CP059736">
    <property type="protein sequence ID" value="WDE02345.1"/>
    <property type="molecule type" value="Genomic_DNA"/>
</dbReference>
<reference evidence="2 3" key="2">
    <citation type="journal article" date="2022" name="Mar. Drugs">
        <title>Bioassay-Guided Fractionation Leads to the Detection of Cholic Acid Generated by the Rare Thalassomonas sp.</title>
        <authorList>
            <person name="Pheiffer F."/>
            <person name="Schneider Y.K."/>
            <person name="Hansen E.H."/>
            <person name="Andersen J.H."/>
            <person name="Isaksson J."/>
            <person name="Busche T."/>
            <person name="R C."/>
            <person name="Kalinowski J."/>
            <person name="Zyl L.V."/>
            <person name="Trindade M."/>
        </authorList>
    </citation>
    <scope>NUCLEOTIDE SEQUENCE [LARGE SCALE GENOMIC DNA]</scope>
    <source>
        <strain evidence="2 3">A5K-106</strain>
    </source>
</reference>
<evidence type="ECO:0000313" key="3">
    <source>
        <dbReference type="Proteomes" id="UP000032568"/>
    </source>
</evidence>
<dbReference type="RefSeq" id="WP_044831180.1">
    <property type="nucleotide sequence ID" value="NZ_CP059736.1"/>
</dbReference>
<sequence>MNNKFKKIILALGVAAGVSAGNISAQPADCNICFERLIACETGELSGSICGVWLNACFAACVPD</sequence>
<feature type="signal peptide" evidence="1">
    <location>
        <begin position="1"/>
        <end position="25"/>
    </location>
</feature>
<accession>A0AAE9YXP9</accession>
<feature type="chain" id="PRO_5042170049" description="Kazal-like domain-containing protein" evidence="1">
    <location>
        <begin position="26"/>
        <end position="64"/>
    </location>
</feature>
<gene>
    <name evidence="2" type="ORF">SG35_031845</name>
</gene>
<protein>
    <recommendedName>
        <fullName evidence="4">Kazal-like domain-containing protein</fullName>
    </recommendedName>
</protein>
<evidence type="ECO:0000256" key="1">
    <source>
        <dbReference type="SAM" id="SignalP"/>
    </source>
</evidence>
<reference evidence="2 3" key="1">
    <citation type="journal article" date="2015" name="Genome Announc.">
        <title>Draft Genome Sequences of Marine Isolates of Thalassomonas viridans and Thalassomonas actiniarum.</title>
        <authorList>
            <person name="Olonade I."/>
            <person name="van Zyl L.J."/>
            <person name="Trindade M."/>
        </authorList>
    </citation>
    <scope>NUCLEOTIDE SEQUENCE [LARGE SCALE GENOMIC DNA]</scope>
    <source>
        <strain evidence="2 3">A5K-106</strain>
    </source>
</reference>
<dbReference type="Proteomes" id="UP000032568">
    <property type="component" value="Chromosome pTact"/>
</dbReference>
<dbReference type="AlphaFoldDB" id="A0AAE9YXP9"/>